<feature type="compositionally biased region" description="Low complexity" evidence="1">
    <location>
        <begin position="222"/>
        <end position="234"/>
    </location>
</feature>
<accession>A0AAP0JGZ4</accession>
<feature type="region of interest" description="Disordered" evidence="1">
    <location>
        <begin position="176"/>
        <end position="280"/>
    </location>
</feature>
<dbReference type="PANTHER" id="PTHR46033:SF8">
    <property type="entry name" value="PROTEIN MAINTENANCE OF MERISTEMS-LIKE"/>
    <property type="match status" value="1"/>
</dbReference>
<comment type="caution">
    <text evidence="3">The sequence shown here is derived from an EMBL/GenBank/DDBJ whole genome shotgun (WGS) entry which is preliminary data.</text>
</comment>
<dbReference type="AlphaFoldDB" id="A0AAP0JGZ4"/>
<dbReference type="PANTHER" id="PTHR46033">
    <property type="entry name" value="PROTEIN MAIN-LIKE 2"/>
    <property type="match status" value="1"/>
</dbReference>
<dbReference type="Proteomes" id="UP001419268">
    <property type="component" value="Unassembled WGS sequence"/>
</dbReference>
<organism evidence="3 4">
    <name type="scientific">Stephania cephalantha</name>
    <dbReference type="NCBI Taxonomy" id="152367"/>
    <lineage>
        <taxon>Eukaryota</taxon>
        <taxon>Viridiplantae</taxon>
        <taxon>Streptophyta</taxon>
        <taxon>Embryophyta</taxon>
        <taxon>Tracheophyta</taxon>
        <taxon>Spermatophyta</taxon>
        <taxon>Magnoliopsida</taxon>
        <taxon>Ranunculales</taxon>
        <taxon>Menispermaceae</taxon>
        <taxon>Menispermoideae</taxon>
        <taxon>Cissampelideae</taxon>
        <taxon>Stephania</taxon>
    </lineage>
</organism>
<feature type="domain" description="Aminotransferase-like plant mobile" evidence="2">
    <location>
        <begin position="11"/>
        <end position="105"/>
    </location>
</feature>
<proteinExistence type="predicted"/>
<evidence type="ECO:0000313" key="4">
    <source>
        <dbReference type="Proteomes" id="UP001419268"/>
    </source>
</evidence>
<feature type="compositionally biased region" description="Basic and acidic residues" evidence="1">
    <location>
        <begin position="188"/>
        <end position="205"/>
    </location>
</feature>
<dbReference type="GO" id="GO:0010073">
    <property type="term" value="P:meristem maintenance"/>
    <property type="evidence" value="ECO:0007669"/>
    <property type="project" value="InterPro"/>
</dbReference>
<feature type="compositionally biased region" description="Acidic residues" evidence="1">
    <location>
        <begin position="176"/>
        <end position="187"/>
    </location>
</feature>
<sequence length="441" mass="51165">MGSLPDFCTNGHGSWLSTYPLICFHIVEWHRPERVMRQFGMIQVVPPNCAYDAQLHRLELRGHHHENWVTFHASYIHMWENRGDTIATTTLNEGHDHEDYMTWYRSVTRRFIGHDGALRDYSRNLMHRLRRVFIEDGYEQGLAALDEGIKILDEDERQRSNLSHDGNDVEQGINEDIEQEDEEDDHDEPNIEVRRRRTRPETVRERTRRPRPPRPSTQTEIAAESSRRSPPARTSRSRVSRTETVGESSQRSSPPTHSSHGYIPASSTPQPEPQMFVPRTPSVNLPPYHFDPYAPGPSSSYVVHGMPHHQMYPSLPQYMHSPYTPTLYNYNMPYSGDPSFMNLLTMPQPHVPFPQPIQEANILGWFHLLFLGASGAEVSRVKHQRKRINLLDVIQCKTSYLNNLNRMYKHIVQLDKEYVRFASLSNNVNVTTGIDLHDEFS</sequence>
<dbReference type="Pfam" id="PF10536">
    <property type="entry name" value="PMD"/>
    <property type="match status" value="1"/>
</dbReference>
<gene>
    <name evidence="3" type="ORF">Scep_012368</name>
</gene>
<reference evidence="3 4" key="1">
    <citation type="submission" date="2024-01" db="EMBL/GenBank/DDBJ databases">
        <title>Genome assemblies of Stephania.</title>
        <authorList>
            <person name="Yang L."/>
        </authorList>
    </citation>
    <scope>NUCLEOTIDE SEQUENCE [LARGE SCALE GENOMIC DNA]</scope>
    <source>
        <strain evidence="3">JXDWG</strain>
        <tissue evidence="3">Leaf</tissue>
    </source>
</reference>
<dbReference type="InterPro" id="IPR019557">
    <property type="entry name" value="AminoTfrase-like_pln_mobile"/>
</dbReference>
<evidence type="ECO:0000256" key="1">
    <source>
        <dbReference type="SAM" id="MobiDB-lite"/>
    </source>
</evidence>
<evidence type="ECO:0000259" key="2">
    <source>
        <dbReference type="Pfam" id="PF10536"/>
    </source>
</evidence>
<feature type="compositionally biased region" description="Low complexity" evidence="1">
    <location>
        <begin position="242"/>
        <end position="260"/>
    </location>
</feature>
<keyword evidence="4" id="KW-1185">Reference proteome</keyword>
<evidence type="ECO:0000313" key="3">
    <source>
        <dbReference type="EMBL" id="KAK9132840.1"/>
    </source>
</evidence>
<dbReference type="InterPro" id="IPR044824">
    <property type="entry name" value="MAIN-like"/>
</dbReference>
<protein>
    <recommendedName>
        <fullName evidence="2">Aminotransferase-like plant mobile domain-containing protein</fullName>
    </recommendedName>
</protein>
<dbReference type="EMBL" id="JBBNAG010000005">
    <property type="protein sequence ID" value="KAK9132840.1"/>
    <property type="molecule type" value="Genomic_DNA"/>
</dbReference>
<name>A0AAP0JGZ4_9MAGN</name>